<comment type="subcellular location">
    <subcellularLocation>
        <location evidence="1">Secreted</location>
    </subcellularLocation>
</comment>
<evidence type="ECO:0000313" key="7">
    <source>
        <dbReference type="EMBL" id="MCG5446106.1"/>
    </source>
</evidence>
<dbReference type="InterPro" id="IPR056823">
    <property type="entry name" value="TEN-like_YD-shell"/>
</dbReference>
<accession>A0ABS9N9E6</accession>
<dbReference type="NCBIfam" id="TIGR01643">
    <property type="entry name" value="YD_repeat_2x"/>
    <property type="match status" value="2"/>
</dbReference>
<dbReference type="Gene3D" id="2.170.16.10">
    <property type="entry name" value="Hedgehog/Intein (Hint) domain"/>
    <property type="match status" value="1"/>
</dbReference>
<dbReference type="Proteomes" id="UP001201629">
    <property type="component" value="Unassembled WGS sequence"/>
</dbReference>
<dbReference type="InterPro" id="IPR006530">
    <property type="entry name" value="YD"/>
</dbReference>
<gene>
    <name evidence="7" type="ORF">NIE79_004671</name>
</gene>
<dbReference type="SUPFAM" id="SSF51294">
    <property type="entry name" value="Hedgehog/intein (Hint) domain"/>
    <property type="match status" value="1"/>
</dbReference>
<evidence type="ECO:0000256" key="4">
    <source>
        <dbReference type="ARBA" id="ARBA00023026"/>
    </source>
</evidence>
<dbReference type="InterPro" id="IPR022385">
    <property type="entry name" value="Rhs_assc_core"/>
</dbReference>
<dbReference type="InterPro" id="IPR036844">
    <property type="entry name" value="Hint_dom_sf"/>
</dbReference>
<dbReference type="Gene3D" id="2.180.10.10">
    <property type="entry name" value="RHS repeat-associated core"/>
    <property type="match status" value="2"/>
</dbReference>
<keyword evidence="4" id="KW-0843">Virulence</keyword>
<dbReference type="NCBIfam" id="TIGR03696">
    <property type="entry name" value="Rhs_assc_core"/>
    <property type="match status" value="1"/>
</dbReference>
<dbReference type="InterPro" id="IPR003587">
    <property type="entry name" value="Hint_dom_N"/>
</dbReference>
<feature type="domain" description="Hint" evidence="6">
    <location>
        <begin position="2031"/>
        <end position="2126"/>
    </location>
</feature>
<reference evidence="7 8" key="1">
    <citation type="submission" date="2022-01" db="EMBL/GenBank/DDBJ databases">
        <authorList>
            <person name="Riesco R."/>
            <person name="Trujillo M.E."/>
        </authorList>
    </citation>
    <scope>NUCLEOTIDE SEQUENCE [LARGE SCALE GENOMIC DNA]</scope>
    <source>
        <strain evidence="7 8">NIE79</strain>
    </source>
</reference>
<dbReference type="CDD" id="cd00081">
    <property type="entry name" value="Hint"/>
    <property type="match status" value="1"/>
</dbReference>
<dbReference type="Pfam" id="PF05593">
    <property type="entry name" value="RHS_repeat"/>
    <property type="match status" value="1"/>
</dbReference>
<proteinExistence type="predicted"/>
<feature type="region of interest" description="Disordered" evidence="5">
    <location>
        <begin position="1616"/>
        <end position="1639"/>
    </location>
</feature>
<organism evidence="7 8">
    <name type="scientific">Micromonospora trifolii</name>
    <dbReference type="NCBI Taxonomy" id="2911208"/>
    <lineage>
        <taxon>Bacteria</taxon>
        <taxon>Bacillati</taxon>
        <taxon>Actinomycetota</taxon>
        <taxon>Actinomycetes</taxon>
        <taxon>Micromonosporales</taxon>
        <taxon>Micromonosporaceae</taxon>
        <taxon>Micromonospora</taxon>
    </lineage>
</organism>
<evidence type="ECO:0000313" key="8">
    <source>
        <dbReference type="Proteomes" id="UP001201629"/>
    </source>
</evidence>
<dbReference type="RefSeq" id="WP_238681038.1">
    <property type="nucleotide sequence ID" value="NZ_JAKKFD010000044.1"/>
</dbReference>
<dbReference type="EMBL" id="JAKKFD010000044">
    <property type="protein sequence ID" value="MCG5446106.1"/>
    <property type="molecule type" value="Genomic_DNA"/>
</dbReference>
<evidence type="ECO:0000256" key="5">
    <source>
        <dbReference type="SAM" id="MobiDB-lite"/>
    </source>
</evidence>
<dbReference type="Pfam" id="PF25023">
    <property type="entry name" value="TEN_YD-shell"/>
    <property type="match status" value="1"/>
</dbReference>
<name>A0ABS9N9E6_9ACTN</name>
<comment type="caution">
    <text evidence="7">The sequence shown here is derived from an EMBL/GenBank/DDBJ whole genome shotgun (WGS) entry which is preliminary data.</text>
</comment>
<protein>
    <recommendedName>
        <fullName evidence="6">Hint domain-containing protein</fullName>
    </recommendedName>
</protein>
<dbReference type="InterPro" id="IPR031325">
    <property type="entry name" value="RHS_repeat"/>
</dbReference>
<evidence type="ECO:0000256" key="1">
    <source>
        <dbReference type="ARBA" id="ARBA00004613"/>
    </source>
</evidence>
<evidence type="ECO:0000256" key="3">
    <source>
        <dbReference type="ARBA" id="ARBA00022737"/>
    </source>
</evidence>
<evidence type="ECO:0000259" key="6">
    <source>
        <dbReference type="SMART" id="SM00306"/>
    </source>
</evidence>
<dbReference type="Pfam" id="PF03534">
    <property type="entry name" value="SpvB"/>
    <property type="match status" value="1"/>
</dbReference>
<feature type="compositionally biased region" description="Polar residues" evidence="5">
    <location>
        <begin position="1616"/>
        <end position="1627"/>
    </location>
</feature>
<keyword evidence="3" id="KW-0677">Repeat</keyword>
<dbReference type="InterPro" id="IPR003284">
    <property type="entry name" value="Sal_SpvB"/>
</dbReference>
<evidence type="ECO:0000256" key="2">
    <source>
        <dbReference type="ARBA" id="ARBA00022525"/>
    </source>
</evidence>
<dbReference type="PANTHER" id="PTHR32305">
    <property type="match status" value="1"/>
</dbReference>
<dbReference type="Pfam" id="PF07591">
    <property type="entry name" value="PT-HINT"/>
    <property type="match status" value="1"/>
</dbReference>
<sequence length="2273" mass="244730">MSSIDVERLYAGGFLRSAGRASRRLSGIIAAVVAVGLLGQVPASAGAHLGGRPPKGPDVAGVAVTALKHQTRPVWTAGDRQVSQGRAVTWPPATRMTVDLAASVAGLRGNGATRAGALPIWVTPSNAAPARSQPRVATDPVQRTTVEVADRATAARAGVAGIVARVSRADGHRADGEVTVDVDYSGFASAYGGDWASRLRMVSLPDGKPLPGRNDTRASRVSAAVPVSGSGVATMFAVTAGASGDNGDYNATSLSAAGTWQVSQQTGAFSWSYPLNNVPATGGPEPSMALSYSSGAVDGLTAGTNTQGSWIGDGWDLWPGFVERKFKSCADDKDAMRGGEPNNKAINSGDQCWLKPEGNATISLNGQATELVKSAGNTWKGVADDGSKIELSKDASFANGDNDNEYWKVTKTDGTQYFFGRNHGVGGASAGTATDSVWTAPAYGNHPDEPGYVAGDYAASRTTQAWRWNLDYVVDPQGNTMTYFYKKEEGAYGREGDKAKRTTYDRGGWLKTIEYGNRADAPSSTYAAARVMFDEADRCASNCGSASDPVTASWLDTPWDQYCKAAPCTDQLSPTFWTSKRLSRIRSQVYSGSAGVYNEVEWWTLRHTYLQAGANEGMPMWLAGITRTGKVTTAGGSEASDPEVVFDPGTEALANRVDAMADGRSNLFRYRVQTITTESGAQLAVSYSPTECTRSSLPEVHANGKRCYPAYYGPKGEEPTLDWFHKYRVDRVDVYDNTGGFTHEQTNYDYLDQPAWHYDDSELTEPKKRTWGEFRGYGKVRVRTGLEAGVQSATEFLYYRGMDGDKQPSGTRTVEIIDSQQTRVADEDQYAGMVREETTLLGKDGPWIGGTITTPVKQGPTATSGNLESYMTNTGTVRSRLKLANGSTRWTKTVTTYNSDNLPTSVDDHGDESTATDDRCIRTWYARNGTTWMLDLAKKTETVGVNCAATPTLPGDMLSATRTTYDKATNDWDTYLPVQGNVAKVEEINTWTGSTPNWFTLGRATHDAIGRVTESYDALDRITKTAYLPIAGGPVTSVKITNPDLRVNTATYAPAWHLPTTLEDANGLRTDLTYDGLGRVRQVWLPGRLKSKLPTTPDKEYTYDVRNTAPSAVTAKTLLPSVTAAYHTTITLYDGLLRARQIQTQAPGGGRVLNDTVYDSRGLLDWASQPYYDTTNTPPNKTLVGSVGTPAVPALTQNLYDGAGRLTDAIFKVGVNPTTNEKWRTTTTYAGERTSVMPPAGGTATTTITDGRGQTIAQRQYKDRAAVGSDTAGTYDEYRYGYTDRGELASVTDPVGNTWSYRYDQRGRKASEDDPDRGTSSYTYNLAGEMLTSTDGRKRTLAYSYDKLGRKKTVRDGSTTGPLRAEWTYDTLTYGIGKLTKSVRYEPAGSTNAYVNEVVTYDEAGRPKDSRITIPSADGALCASGTLTPCSYGYSTTYRPDGQVNNTTLPAAAGLASEKLTYTYNDVGLPSGMLSASQIYVSQTGYTKLGHQWQTTLGATGKQTTITNTIDPNTGRLTNSNAVPDLKPEIFNFTYTQDPVGNLETITDTPAAGVAETQCYTYDPLRRLTNAWTPATSNCKVAPDATKLGGPAPFWHSYTYDPGTENRKTETIRSATAQTTRTYSYPSQGVGVGTHPHAVTKVDSTGSVIKTENYTYDETGNTKSRPGPAGQQTLTWDNEGRLFATADNSGSTSYVYDADGNRLIRRDSAGATLYLPGGMEVRKPTSSAATGTRYYSQSGGPVAVRDSTGRLDWIVSDHHGTAEATIRSSDLAVTRRRSLPFGAERGTTPTWPSMMDKGFVGGTKDNTGLTHLNAREYDPTIGSFISVDPVMDLADPQQWHGYAYSRHNPATFSDPSGLIPADCATIKGGCPLYQPGNEKGNQDTKNDPDNRCWPVKCDAVADAESAFDPDTWTDHMSDGRKAPSKGHVALPVFAQLAYGTHISNLTAVELERLRTDVLCYNYQEICDQIIAETWASVGDFLGEITGVNDGIDCANGSVSGCAWTAVGFVPIGKLKAAGKIGEALFSTGKALCSFSAETKVVMADGTSKMISDLRVGDKVLAADPVTGATSGRTVTHTWIHEDRLRDLKIDGKIISTTEGHPFWNASAGRWEPAGQLTSRDRLLSLDGTSIRPDGRLAPTARIAIAYNLTVADIHTYYVLAGNIPVLVHNTNCGNLFKGDGWQHVLNEHVDGSPGVVSNNTTFSNYLDVDDIGGLIEDTAKARGVPNTPDPVTGLSRDGTKHTVDFGYPIGSRGETTVEVILNPDGSLRTAYPR</sequence>
<dbReference type="InterPro" id="IPR050708">
    <property type="entry name" value="T6SS_VgrG/RHS"/>
</dbReference>
<keyword evidence="8" id="KW-1185">Reference proteome</keyword>
<dbReference type="SMART" id="SM00306">
    <property type="entry name" value="HintN"/>
    <property type="match status" value="1"/>
</dbReference>
<dbReference type="PANTHER" id="PTHR32305:SF17">
    <property type="entry name" value="TRNA NUCLEASE WAPA"/>
    <property type="match status" value="1"/>
</dbReference>
<keyword evidence="2" id="KW-0964">Secreted</keyword>